<proteinExistence type="predicted"/>
<dbReference type="InterPro" id="IPR038390">
    <property type="entry name" value="Metal_Tscrpt_repr_sf"/>
</dbReference>
<dbReference type="GO" id="GO:0003677">
    <property type="term" value="F:DNA binding"/>
    <property type="evidence" value="ECO:0007669"/>
    <property type="project" value="InterPro"/>
</dbReference>
<dbReference type="PANTHER" id="PTHR33677:SF5">
    <property type="entry name" value="TRANSCRIPTIONAL REPRESSOR FRMR"/>
    <property type="match status" value="1"/>
</dbReference>
<dbReference type="EMBL" id="CAEZVM010000060">
    <property type="protein sequence ID" value="CAB4638273.1"/>
    <property type="molecule type" value="Genomic_DNA"/>
</dbReference>
<accession>A0A6J6JQK7</accession>
<dbReference type="PANTHER" id="PTHR33677">
    <property type="entry name" value="TRANSCRIPTIONAL REPRESSOR FRMR-RELATED"/>
    <property type="match status" value="1"/>
</dbReference>
<evidence type="ECO:0000313" key="1">
    <source>
        <dbReference type="EMBL" id="CAB4638273.1"/>
    </source>
</evidence>
<dbReference type="CDD" id="cd10148">
    <property type="entry name" value="CsoR-like_DUF156"/>
    <property type="match status" value="1"/>
</dbReference>
<sequence>MQIEPQDLKKARDRLVRAQGQIAGVVKMLDEGRNCTEILTQLSAANSALTKAGFSIIATGMAQCGNDAAGTADRAELEKAFMSLA</sequence>
<dbReference type="InterPro" id="IPR003735">
    <property type="entry name" value="Metal_Tscrpt_repr"/>
</dbReference>
<dbReference type="Gene3D" id="1.20.58.1000">
    <property type="entry name" value="Metal-sensitive repressor, helix protomer"/>
    <property type="match status" value="1"/>
</dbReference>
<protein>
    <submittedName>
        <fullName evidence="1">Unannotated protein</fullName>
    </submittedName>
</protein>
<dbReference type="AlphaFoldDB" id="A0A6J6JQK7"/>
<reference evidence="1" key="1">
    <citation type="submission" date="2020-05" db="EMBL/GenBank/DDBJ databases">
        <authorList>
            <person name="Chiriac C."/>
            <person name="Salcher M."/>
            <person name="Ghai R."/>
            <person name="Kavagutti S V."/>
        </authorList>
    </citation>
    <scope>NUCLEOTIDE SEQUENCE</scope>
</reference>
<dbReference type="GO" id="GO:0046872">
    <property type="term" value="F:metal ion binding"/>
    <property type="evidence" value="ECO:0007669"/>
    <property type="project" value="InterPro"/>
</dbReference>
<organism evidence="1">
    <name type="scientific">freshwater metagenome</name>
    <dbReference type="NCBI Taxonomy" id="449393"/>
    <lineage>
        <taxon>unclassified sequences</taxon>
        <taxon>metagenomes</taxon>
        <taxon>ecological metagenomes</taxon>
    </lineage>
</organism>
<dbReference type="GO" id="GO:0006355">
    <property type="term" value="P:regulation of DNA-templated transcription"/>
    <property type="evidence" value="ECO:0007669"/>
    <property type="project" value="InterPro"/>
</dbReference>
<gene>
    <name evidence="1" type="ORF">UFOPK2032_01086</name>
</gene>
<dbReference type="Pfam" id="PF02583">
    <property type="entry name" value="Trns_repr_metal"/>
    <property type="match status" value="1"/>
</dbReference>
<name>A0A6J6JQK7_9ZZZZ</name>